<evidence type="ECO:0000256" key="1">
    <source>
        <dbReference type="SAM" id="SignalP"/>
    </source>
</evidence>
<protein>
    <submittedName>
        <fullName evidence="2">Uncharacterized protein</fullName>
    </submittedName>
</protein>
<accession>A0AA36IDD1</accession>
<proteinExistence type="predicted"/>
<dbReference type="Proteomes" id="UP001178507">
    <property type="component" value="Unassembled WGS sequence"/>
</dbReference>
<sequence length="237" mass="25800">MPAMRPMWAWVFVAGALAQDLGAVKDLFEKAGVDEDDLRALEEDQPIQAETNDERVRTTCRGCDCYHPWMGQEYAGLTYCTDFNDASAHLPPSMKCLVHNSHCEGGTEGQCGPNCPRYTTHGCECARNWAASGHECRDSCCNPTGTTAWDWCMVKDPSCQGMAWGPCAAAEKPAPPQRKTSKGCKCANGWSVNVEGGVQHCYDFCCSPPGLDLGGEVCVVQDEACEGQRIGRCRPPH</sequence>
<gene>
    <name evidence="2" type="ORF">EVOR1521_LOCUS11485</name>
</gene>
<feature type="signal peptide" evidence="1">
    <location>
        <begin position="1"/>
        <end position="18"/>
    </location>
</feature>
<comment type="caution">
    <text evidence="2">The sequence shown here is derived from an EMBL/GenBank/DDBJ whole genome shotgun (WGS) entry which is preliminary data.</text>
</comment>
<dbReference type="EMBL" id="CAUJNA010001136">
    <property type="protein sequence ID" value="CAJ1384671.1"/>
    <property type="molecule type" value="Genomic_DNA"/>
</dbReference>
<organism evidence="2 3">
    <name type="scientific">Effrenium voratum</name>
    <dbReference type="NCBI Taxonomy" id="2562239"/>
    <lineage>
        <taxon>Eukaryota</taxon>
        <taxon>Sar</taxon>
        <taxon>Alveolata</taxon>
        <taxon>Dinophyceae</taxon>
        <taxon>Suessiales</taxon>
        <taxon>Symbiodiniaceae</taxon>
        <taxon>Effrenium</taxon>
    </lineage>
</organism>
<keyword evidence="1" id="KW-0732">Signal</keyword>
<name>A0AA36IDD1_9DINO</name>
<evidence type="ECO:0000313" key="3">
    <source>
        <dbReference type="Proteomes" id="UP001178507"/>
    </source>
</evidence>
<keyword evidence="3" id="KW-1185">Reference proteome</keyword>
<feature type="chain" id="PRO_5041468093" evidence="1">
    <location>
        <begin position="19"/>
        <end position="237"/>
    </location>
</feature>
<evidence type="ECO:0000313" key="2">
    <source>
        <dbReference type="EMBL" id="CAJ1384671.1"/>
    </source>
</evidence>
<dbReference type="AlphaFoldDB" id="A0AA36IDD1"/>
<reference evidence="2" key="1">
    <citation type="submission" date="2023-08" db="EMBL/GenBank/DDBJ databases">
        <authorList>
            <person name="Chen Y."/>
            <person name="Shah S."/>
            <person name="Dougan E. K."/>
            <person name="Thang M."/>
            <person name="Chan C."/>
        </authorList>
    </citation>
    <scope>NUCLEOTIDE SEQUENCE</scope>
</reference>